<dbReference type="RefSeq" id="WP_380617419.1">
    <property type="nucleotide sequence ID" value="NZ_JBHSDK010000001.1"/>
</dbReference>
<evidence type="ECO:0000256" key="3">
    <source>
        <dbReference type="ARBA" id="ARBA00022692"/>
    </source>
</evidence>
<gene>
    <name evidence="7" type="ORF">ACFPET_00525</name>
</gene>
<dbReference type="Pfam" id="PF04011">
    <property type="entry name" value="LemA"/>
    <property type="match status" value="1"/>
</dbReference>
<feature type="compositionally biased region" description="Low complexity" evidence="6">
    <location>
        <begin position="197"/>
        <end position="211"/>
    </location>
</feature>
<evidence type="ECO:0000256" key="4">
    <source>
        <dbReference type="ARBA" id="ARBA00022989"/>
    </source>
</evidence>
<dbReference type="Proteomes" id="UP001595823">
    <property type="component" value="Unassembled WGS sequence"/>
</dbReference>
<comment type="caution">
    <text evidence="7">The sequence shown here is derived from an EMBL/GenBank/DDBJ whole genome shotgun (WGS) entry which is preliminary data.</text>
</comment>
<dbReference type="SUPFAM" id="SSF140478">
    <property type="entry name" value="LemA-like"/>
    <property type="match status" value="1"/>
</dbReference>
<feature type="compositionally biased region" description="Low complexity" evidence="6">
    <location>
        <begin position="245"/>
        <end position="290"/>
    </location>
</feature>
<protein>
    <submittedName>
        <fullName evidence="7">LemA family protein</fullName>
    </submittedName>
</protein>
<evidence type="ECO:0000313" key="7">
    <source>
        <dbReference type="EMBL" id="MFC4333683.1"/>
    </source>
</evidence>
<dbReference type="EMBL" id="JBHSDK010000001">
    <property type="protein sequence ID" value="MFC4333683.1"/>
    <property type="molecule type" value="Genomic_DNA"/>
</dbReference>
<organism evidence="7 8">
    <name type="scientific">Salininema proteolyticum</name>
    <dbReference type="NCBI Taxonomy" id="1607685"/>
    <lineage>
        <taxon>Bacteria</taxon>
        <taxon>Bacillati</taxon>
        <taxon>Actinomycetota</taxon>
        <taxon>Actinomycetes</taxon>
        <taxon>Glycomycetales</taxon>
        <taxon>Glycomycetaceae</taxon>
        <taxon>Salininema</taxon>
    </lineage>
</organism>
<dbReference type="PANTHER" id="PTHR34478">
    <property type="entry name" value="PROTEIN LEMA"/>
    <property type="match status" value="1"/>
</dbReference>
<evidence type="ECO:0000256" key="2">
    <source>
        <dbReference type="ARBA" id="ARBA00008854"/>
    </source>
</evidence>
<keyword evidence="3" id="KW-0812">Transmembrane</keyword>
<feature type="compositionally biased region" description="Low complexity" evidence="6">
    <location>
        <begin position="217"/>
        <end position="238"/>
    </location>
</feature>
<sequence length="308" mass="33659">MTALFISLGALALIVVILLMVTMSSRNKLVRLRNITKESWAQIDVELQRRYDLLDNLMYVVQQAAGAEHAALVQVAQARAAAQQTRQNPNAGHGAQGQAEGQLTQAVRGVIQIQEQYPELKANQNFLQAQAEIVDTENRIAAPRRFYNANVREYNTAIEVFPGSMAAKMGGFVAEEYFELDTPEARQAPKLRQGGDPAYMQQAAPQQQQPPMGQPGYGQPQQQMPPQGYGQPQGQVPGQVPPGQIPGQPQQQPGYGQPPQQPMGQPGYGQPQPQQQLPPQQQQQPGYGQPPQQPGYGQPPAPPSNYGQ</sequence>
<evidence type="ECO:0000313" key="8">
    <source>
        <dbReference type="Proteomes" id="UP001595823"/>
    </source>
</evidence>
<evidence type="ECO:0000256" key="1">
    <source>
        <dbReference type="ARBA" id="ARBA00004167"/>
    </source>
</evidence>
<evidence type="ECO:0000256" key="6">
    <source>
        <dbReference type="SAM" id="MobiDB-lite"/>
    </source>
</evidence>
<evidence type="ECO:0000256" key="5">
    <source>
        <dbReference type="ARBA" id="ARBA00023136"/>
    </source>
</evidence>
<name>A0ABV8TT78_9ACTN</name>
<comment type="subcellular location">
    <subcellularLocation>
        <location evidence="1">Membrane</location>
        <topology evidence="1">Single-pass membrane protein</topology>
    </subcellularLocation>
</comment>
<proteinExistence type="inferred from homology"/>
<dbReference type="InterPro" id="IPR023353">
    <property type="entry name" value="LemA-like_dom_sf"/>
</dbReference>
<dbReference type="InterPro" id="IPR007156">
    <property type="entry name" value="MamQ_LemA"/>
</dbReference>
<accession>A0ABV8TT78</accession>
<dbReference type="PANTHER" id="PTHR34478:SF1">
    <property type="entry name" value="PROTEIN LEMA"/>
    <property type="match status" value="1"/>
</dbReference>
<comment type="similarity">
    <text evidence="2">Belongs to the LemA family.</text>
</comment>
<dbReference type="Gene3D" id="1.20.1440.20">
    <property type="entry name" value="LemA-like domain"/>
    <property type="match status" value="1"/>
</dbReference>
<feature type="compositionally biased region" description="Pro residues" evidence="6">
    <location>
        <begin position="291"/>
        <end position="308"/>
    </location>
</feature>
<reference evidence="8" key="1">
    <citation type="journal article" date="2019" name="Int. J. Syst. Evol. Microbiol.">
        <title>The Global Catalogue of Microorganisms (GCM) 10K type strain sequencing project: providing services to taxonomists for standard genome sequencing and annotation.</title>
        <authorList>
            <consortium name="The Broad Institute Genomics Platform"/>
            <consortium name="The Broad Institute Genome Sequencing Center for Infectious Disease"/>
            <person name="Wu L."/>
            <person name="Ma J."/>
        </authorList>
    </citation>
    <scope>NUCLEOTIDE SEQUENCE [LARGE SCALE GENOMIC DNA]</scope>
    <source>
        <strain evidence="8">IBRC-M 10908</strain>
    </source>
</reference>
<keyword evidence="8" id="KW-1185">Reference proteome</keyword>
<keyword evidence="4" id="KW-1133">Transmembrane helix</keyword>
<keyword evidence="5" id="KW-0472">Membrane</keyword>
<feature type="region of interest" description="Disordered" evidence="6">
    <location>
        <begin position="188"/>
        <end position="308"/>
    </location>
</feature>